<dbReference type="EMBL" id="JBHSGT010000041">
    <property type="protein sequence ID" value="MFC4710181.1"/>
    <property type="molecule type" value="Genomic_DNA"/>
</dbReference>
<evidence type="ECO:0000313" key="3">
    <source>
        <dbReference type="Proteomes" id="UP001596026"/>
    </source>
</evidence>
<evidence type="ECO:0008006" key="4">
    <source>
        <dbReference type="Google" id="ProtNLM"/>
    </source>
</evidence>
<keyword evidence="1" id="KW-1133">Transmembrane helix</keyword>
<protein>
    <recommendedName>
        <fullName evidence="4">DUF3955 domain-containing protein</fullName>
    </recommendedName>
</protein>
<feature type="transmembrane region" description="Helical" evidence="1">
    <location>
        <begin position="5"/>
        <end position="22"/>
    </location>
</feature>
<gene>
    <name evidence="2" type="ORF">ACFO3L_06010</name>
</gene>
<sequence>MKNTMIYFILGLMSLLIGSHFLSQDSGYNPMNLTRELAPGHLLFALGVILIVYCFGVFFIQLLSLRQKMILTI</sequence>
<organism evidence="2 3">
    <name type="scientific">Enterococcus eurekensis</name>
    <dbReference type="NCBI Taxonomy" id="1159753"/>
    <lineage>
        <taxon>Bacteria</taxon>
        <taxon>Bacillati</taxon>
        <taxon>Bacillota</taxon>
        <taxon>Bacilli</taxon>
        <taxon>Lactobacillales</taxon>
        <taxon>Enterococcaceae</taxon>
        <taxon>Enterococcus</taxon>
    </lineage>
</organism>
<reference evidence="3" key="1">
    <citation type="journal article" date="2019" name="Int. J. Syst. Evol. Microbiol.">
        <title>The Global Catalogue of Microorganisms (GCM) 10K type strain sequencing project: providing services to taxonomists for standard genome sequencing and annotation.</title>
        <authorList>
            <consortium name="The Broad Institute Genomics Platform"/>
            <consortium name="The Broad Institute Genome Sequencing Center for Infectious Disease"/>
            <person name="Wu L."/>
            <person name="Ma J."/>
        </authorList>
    </citation>
    <scope>NUCLEOTIDE SEQUENCE [LARGE SCALE GENOMIC DNA]</scope>
    <source>
        <strain evidence="3">CGMCC 1.19061</strain>
    </source>
</reference>
<feature type="transmembrane region" description="Helical" evidence="1">
    <location>
        <begin position="42"/>
        <end position="63"/>
    </location>
</feature>
<name>A0ABV9M326_9ENTE</name>
<evidence type="ECO:0000256" key="1">
    <source>
        <dbReference type="SAM" id="Phobius"/>
    </source>
</evidence>
<keyword evidence="3" id="KW-1185">Reference proteome</keyword>
<comment type="caution">
    <text evidence="2">The sequence shown here is derived from an EMBL/GenBank/DDBJ whole genome shotgun (WGS) entry which is preliminary data.</text>
</comment>
<accession>A0ABV9M326</accession>
<keyword evidence="1" id="KW-0472">Membrane</keyword>
<proteinExistence type="predicted"/>
<evidence type="ECO:0000313" key="2">
    <source>
        <dbReference type="EMBL" id="MFC4710181.1"/>
    </source>
</evidence>
<dbReference type="Proteomes" id="UP001596026">
    <property type="component" value="Unassembled WGS sequence"/>
</dbReference>
<keyword evidence="1" id="KW-0812">Transmembrane</keyword>
<dbReference type="RefSeq" id="WP_379964852.1">
    <property type="nucleotide sequence ID" value="NZ_JBHSGT010000041.1"/>
</dbReference>